<sequence length="209" mass="22860">MKKSIMLGFVLSSVILLAACEGKKEDTVSLSTSSIELSTNSSTRETASSEKIETAIGKRSNPVPVGTTATFDTQYYTEDGSKIETNVSMTVSNVIRGQEAMNYLTSANQFNETPPAGKEWVIFDVVMKLNKGSQDDPYYVMPNFTPVSSNGEEVSQEAYATLNDGEEFGYKDLYEGGTQTGKVGILVPTGDDTLIEFNDFNTKLFFKLQ</sequence>
<dbReference type="Gene3D" id="2.60.40.1240">
    <property type="match status" value="1"/>
</dbReference>
<name>A0AB37IF59_ENTHR</name>
<evidence type="ECO:0000313" key="3">
    <source>
        <dbReference type="EMBL" id="RBT68115.1"/>
    </source>
</evidence>
<feature type="chain" id="PRO_5044248893" description="DUF4352 domain-containing protein" evidence="2">
    <location>
        <begin position="19"/>
        <end position="209"/>
    </location>
</feature>
<proteinExistence type="predicted"/>
<dbReference type="PROSITE" id="PS51257">
    <property type="entry name" value="PROKAR_LIPOPROTEIN"/>
    <property type="match status" value="1"/>
</dbReference>
<keyword evidence="1 2" id="KW-0732">Signal</keyword>
<evidence type="ECO:0008006" key="5">
    <source>
        <dbReference type="Google" id="ProtNLM"/>
    </source>
</evidence>
<gene>
    <name evidence="3" type="ORF">EB03_01239</name>
</gene>
<dbReference type="Proteomes" id="UP000253498">
    <property type="component" value="Unassembled WGS sequence"/>
</dbReference>
<accession>A0AB37IF59</accession>
<organism evidence="3 4">
    <name type="scientific">Enterococcus hirae</name>
    <dbReference type="NCBI Taxonomy" id="1354"/>
    <lineage>
        <taxon>Bacteria</taxon>
        <taxon>Bacillati</taxon>
        <taxon>Bacillota</taxon>
        <taxon>Bacilli</taxon>
        <taxon>Lactobacillales</taxon>
        <taxon>Enterococcaceae</taxon>
        <taxon>Enterococcus</taxon>
    </lineage>
</organism>
<dbReference type="RefSeq" id="WP_034866873.1">
    <property type="nucleotide sequence ID" value="NZ_AP027299.1"/>
</dbReference>
<protein>
    <recommendedName>
        <fullName evidence="5">DUF4352 domain-containing protein</fullName>
    </recommendedName>
</protein>
<reference evidence="3 4" key="1">
    <citation type="submission" date="2015-06" db="EMBL/GenBank/DDBJ databases">
        <title>The Genome Sequence of Enterococcus hirae 88EA1.</title>
        <authorList>
            <consortium name="The Broad Institute Genomics Platform"/>
            <consortium name="The Broad Institute Genome Sequencing Center for Infectious Disease"/>
            <person name="Earl A.M."/>
            <person name="Van Tyne D."/>
            <person name="Lebreton F."/>
            <person name="Saavedra J.T."/>
            <person name="Gilmore M.S."/>
            <person name="Manson McGuire A."/>
            <person name="Clock S."/>
            <person name="Crupain M."/>
            <person name="Rangan U."/>
            <person name="Young S."/>
            <person name="Abouelleil A."/>
            <person name="Cao P."/>
            <person name="Chapman S.B."/>
            <person name="Griggs A."/>
            <person name="Priest M."/>
            <person name="Shea T."/>
            <person name="Wortman J."/>
            <person name="Nusbaum C."/>
            <person name="Birren B."/>
        </authorList>
    </citation>
    <scope>NUCLEOTIDE SEQUENCE [LARGE SCALE GENOMIC DNA]</scope>
    <source>
        <strain evidence="3 4">88EA1</strain>
    </source>
</reference>
<evidence type="ECO:0000313" key="4">
    <source>
        <dbReference type="Proteomes" id="UP000253498"/>
    </source>
</evidence>
<dbReference type="EMBL" id="LESJ01000005">
    <property type="protein sequence ID" value="RBT68115.1"/>
    <property type="molecule type" value="Genomic_DNA"/>
</dbReference>
<comment type="caution">
    <text evidence="3">The sequence shown here is derived from an EMBL/GenBank/DDBJ whole genome shotgun (WGS) entry which is preliminary data.</text>
</comment>
<evidence type="ECO:0000256" key="2">
    <source>
        <dbReference type="SAM" id="SignalP"/>
    </source>
</evidence>
<feature type="signal peptide" evidence="2">
    <location>
        <begin position="1"/>
        <end position="18"/>
    </location>
</feature>
<dbReference type="InterPro" id="IPR029050">
    <property type="entry name" value="Immunoprotect_excell_Ig-like"/>
</dbReference>
<dbReference type="AlphaFoldDB" id="A0AB37IF59"/>
<evidence type="ECO:0000256" key="1">
    <source>
        <dbReference type="ARBA" id="ARBA00022729"/>
    </source>
</evidence>